<accession>A0ABV0SU52</accession>
<dbReference type="Proteomes" id="UP001482620">
    <property type="component" value="Unassembled WGS sequence"/>
</dbReference>
<sequence>MIPGYRGLMNSAPVVKGPNHNIGTTMTSRSCNTKPTTFRPQRDLPRQAEQLLEPRLTIPLVEPRKKLREPGAEAQAGSGKVNSFLMLRYLSDPDQEAAHTTSVSIVFMKFFFPIPAHSV</sequence>
<proteinExistence type="predicted"/>
<dbReference type="EMBL" id="JAHRIQ010011622">
    <property type="protein sequence ID" value="MEQ2223799.1"/>
    <property type="molecule type" value="Genomic_DNA"/>
</dbReference>
<reference evidence="2 3" key="1">
    <citation type="submission" date="2021-06" db="EMBL/GenBank/DDBJ databases">
        <authorList>
            <person name="Palmer J.M."/>
        </authorList>
    </citation>
    <scope>NUCLEOTIDE SEQUENCE [LARGE SCALE GENOMIC DNA]</scope>
    <source>
        <strain evidence="3">if_2019</strain>
        <tissue evidence="2">Muscle</tissue>
    </source>
</reference>
<evidence type="ECO:0000256" key="1">
    <source>
        <dbReference type="SAM" id="MobiDB-lite"/>
    </source>
</evidence>
<feature type="compositionally biased region" description="Polar residues" evidence="1">
    <location>
        <begin position="21"/>
        <end position="39"/>
    </location>
</feature>
<comment type="caution">
    <text evidence="2">The sequence shown here is derived from an EMBL/GenBank/DDBJ whole genome shotgun (WGS) entry which is preliminary data.</text>
</comment>
<evidence type="ECO:0000313" key="2">
    <source>
        <dbReference type="EMBL" id="MEQ2223799.1"/>
    </source>
</evidence>
<protein>
    <submittedName>
        <fullName evidence="2">Uncharacterized protein</fullName>
    </submittedName>
</protein>
<keyword evidence="3" id="KW-1185">Reference proteome</keyword>
<name>A0ABV0SU52_9TELE</name>
<organism evidence="2 3">
    <name type="scientific">Ilyodon furcidens</name>
    <name type="common">goldbreast splitfin</name>
    <dbReference type="NCBI Taxonomy" id="33524"/>
    <lineage>
        <taxon>Eukaryota</taxon>
        <taxon>Metazoa</taxon>
        <taxon>Chordata</taxon>
        <taxon>Craniata</taxon>
        <taxon>Vertebrata</taxon>
        <taxon>Euteleostomi</taxon>
        <taxon>Actinopterygii</taxon>
        <taxon>Neopterygii</taxon>
        <taxon>Teleostei</taxon>
        <taxon>Neoteleostei</taxon>
        <taxon>Acanthomorphata</taxon>
        <taxon>Ovalentaria</taxon>
        <taxon>Atherinomorphae</taxon>
        <taxon>Cyprinodontiformes</taxon>
        <taxon>Goodeidae</taxon>
        <taxon>Ilyodon</taxon>
    </lineage>
</organism>
<evidence type="ECO:0000313" key="3">
    <source>
        <dbReference type="Proteomes" id="UP001482620"/>
    </source>
</evidence>
<feature type="region of interest" description="Disordered" evidence="1">
    <location>
        <begin position="16"/>
        <end position="40"/>
    </location>
</feature>
<gene>
    <name evidence="2" type="ORF">ILYODFUR_000867</name>
</gene>